<feature type="transmembrane region" description="Helical" evidence="1">
    <location>
        <begin position="151"/>
        <end position="170"/>
    </location>
</feature>
<accession>A0ABM7PMW5</accession>
<organism evidence="2 3">
    <name type="scientific">Desulfoluna limicola</name>
    <dbReference type="NCBI Taxonomy" id="2810562"/>
    <lineage>
        <taxon>Bacteria</taxon>
        <taxon>Pseudomonadati</taxon>
        <taxon>Thermodesulfobacteriota</taxon>
        <taxon>Desulfobacteria</taxon>
        <taxon>Desulfobacterales</taxon>
        <taxon>Desulfolunaceae</taxon>
        <taxon>Desulfoluna</taxon>
    </lineage>
</organism>
<dbReference type="RefSeq" id="WP_236889930.1">
    <property type="nucleotide sequence ID" value="NZ_AP024488.1"/>
</dbReference>
<dbReference type="Proteomes" id="UP001320148">
    <property type="component" value="Chromosome"/>
</dbReference>
<dbReference type="EMBL" id="AP024488">
    <property type="protein sequence ID" value="BCS98539.1"/>
    <property type="molecule type" value="Genomic_DNA"/>
</dbReference>
<name>A0ABM7PMW5_9BACT</name>
<evidence type="ECO:0000313" key="2">
    <source>
        <dbReference type="EMBL" id="BCS98539.1"/>
    </source>
</evidence>
<evidence type="ECO:0000256" key="1">
    <source>
        <dbReference type="SAM" id="Phobius"/>
    </source>
</evidence>
<feature type="transmembrane region" description="Helical" evidence="1">
    <location>
        <begin position="101"/>
        <end position="121"/>
    </location>
</feature>
<keyword evidence="1" id="KW-1133">Transmembrane helix</keyword>
<proteinExistence type="predicted"/>
<keyword evidence="1" id="KW-0472">Membrane</keyword>
<keyword evidence="1" id="KW-0812">Transmembrane</keyword>
<feature type="transmembrane region" description="Helical" evidence="1">
    <location>
        <begin position="41"/>
        <end position="60"/>
    </location>
</feature>
<keyword evidence="3" id="KW-1185">Reference proteome</keyword>
<gene>
    <name evidence="2" type="ORF">DSLASN_41710</name>
</gene>
<protein>
    <recommendedName>
        <fullName evidence="4">Yip1 domain-containing protein</fullName>
    </recommendedName>
</protein>
<sequence length="175" mass="18222">MERAEGKNTSPDAMRFGLVSVLLSPSQVYRGLREQGALHRLLWGFSGAVLLNGLMTGMAAPDGGRGLLGALAVVNALGMALLTACAGWLALGVVKGGLPPLAVAVPCVAYGFGVTLLVSWIPGSFWFTEPWKWAVIGTGFRDLGGLSGRRAFGGVLLMVSALVVLFKGIFMMQGA</sequence>
<feature type="transmembrane region" description="Helical" evidence="1">
    <location>
        <begin position="66"/>
        <end position="94"/>
    </location>
</feature>
<evidence type="ECO:0000313" key="3">
    <source>
        <dbReference type="Proteomes" id="UP001320148"/>
    </source>
</evidence>
<evidence type="ECO:0008006" key="4">
    <source>
        <dbReference type="Google" id="ProtNLM"/>
    </source>
</evidence>
<reference evidence="2 3" key="1">
    <citation type="submission" date="2021-02" db="EMBL/GenBank/DDBJ databases">
        <title>Complete genome of Desulfoluna sp. strain ASN36.</title>
        <authorList>
            <person name="Takahashi A."/>
            <person name="Kojima H."/>
            <person name="Fukui M."/>
        </authorList>
    </citation>
    <scope>NUCLEOTIDE SEQUENCE [LARGE SCALE GENOMIC DNA]</scope>
    <source>
        <strain evidence="2 3">ASN36</strain>
    </source>
</reference>